<dbReference type="STRING" id="1447883.A0A2B7XI57"/>
<evidence type="ECO:0000313" key="4">
    <source>
        <dbReference type="Proteomes" id="UP000224634"/>
    </source>
</evidence>
<proteinExistence type="predicted"/>
<evidence type="ECO:0000256" key="2">
    <source>
        <dbReference type="SAM" id="SignalP"/>
    </source>
</evidence>
<keyword evidence="2" id="KW-0732">Signal</keyword>
<evidence type="ECO:0000313" key="3">
    <source>
        <dbReference type="EMBL" id="PGH08453.1"/>
    </source>
</evidence>
<evidence type="ECO:0000256" key="1">
    <source>
        <dbReference type="SAM" id="MobiDB-lite"/>
    </source>
</evidence>
<gene>
    <name evidence="3" type="ORF">AJ80_07852</name>
</gene>
<sequence>MLRFLLLYLCFCLGIVLSQDVCNDSAYAPITTISCTGFTLGPGLATLSTGTWTVCSATDGSENTNTPNTETVNTAETTATEVGVPDPATTNTTPGNSPGPTDTDIPDPTTPTATPGDIPTTEPTNTKAPANSDTTNGGSIETPSPGTDAVSEGPITTTHGTTPPSNSEMDIITSTLTTTPEGFSTDILTNTEFTQNFWSTVTLDDGTPTTLPVVYCGCECRGDCDDDDDDDDDDEGLWIMFWGVPPIPSVQFSWPRLPGFHFPSCLFTCPPKSSGGGGGGSSPPDPEHPNPTDPTPTDEPTETTTSTCSESVVTDCATTTICPATMVSAEDCTTTKTCTATRTGCSMKASNTATTTTFEGCPMITDRGGAAGVDWTQAGFSYAEYTVPSFGSRPSTASPGSTGTVTNPPPTGTPTTLITSPKPDSSTTKPAGSEPKTTPKVLSLTKAILLKPTPKTTTEALSLTKAILLKPTPKTTTETLRKVKIEPKPTAKPPKLKQTCYGLGSGKWVSQRKAKEAIEKEFCPLAVSQGKLDPNAGSVSRKYYKGTPDEIEIAIDWAPGLNFKPNSDDCIRFLRKMALDGCDGGDSKNPNNWKGGGRVVVGDVTYRIDPRNRQYNRGVCRVHITEVMDSSRDAKPLLAHLVVFDDKNKEIYKKMDWIKFGDTVTLPAGDTRMLNELQVEFSTERPKRRRNKRQGNNFWWPEMESKAYQQYLVKLKFGDAKWDFKTRDEPGRKKVPRCQVEDRWDNGDFGDFLGALVFGDTNSPNREADCFWEC</sequence>
<feature type="compositionally biased region" description="Low complexity" evidence="1">
    <location>
        <begin position="153"/>
        <end position="164"/>
    </location>
</feature>
<feature type="chain" id="PRO_5012066819" evidence="2">
    <location>
        <begin position="19"/>
        <end position="774"/>
    </location>
</feature>
<feature type="compositionally biased region" description="Low complexity" evidence="1">
    <location>
        <begin position="89"/>
        <end position="121"/>
    </location>
</feature>
<reference evidence="3 4" key="1">
    <citation type="submission" date="2017-10" db="EMBL/GenBank/DDBJ databases">
        <title>Comparative genomics in systemic dimorphic fungi from Ajellomycetaceae.</title>
        <authorList>
            <person name="Munoz J.F."/>
            <person name="Mcewen J.G."/>
            <person name="Clay O.K."/>
            <person name="Cuomo C.A."/>
        </authorList>
    </citation>
    <scope>NUCLEOTIDE SEQUENCE [LARGE SCALE GENOMIC DNA]</scope>
    <source>
        <strain evidence="3 4">UAMH7299</strain>
    </source>
</reference>
<feature type="region of interest" description="Disordered" evidence="1">
    <location>
        <begin position="273"/>
        <end position="309"/>
    </location>
</feature>
<dbReference type="EMBL" id="PDNA01000160">
    <property type="protein sequence ID" value="PGH08453.1"/>
    <property type="molecule type" value="Genomic_DNA"/>
</dbReference>
<feature type="signal peptide" evidence="2">
    <location>
        <begin position="1"/>
        <end position="18"/>
    </location>
</feature>
<feature type="region of interest" description="Disordered" evidence="1">
    <location>
        <begin position="390"/>
        <end position="438"/>
    </location>
</feature>
<protein>
    <submittedName>
        <fullName evidence="3">Uncharacterized protein</fullName>
    </submittedName>
</protein>
<dbReference type="AlphaFoldDB" id="A0A2B7XI57"/>
<comment type="caution">
    <text evidence="3">The sequence shown here is derived from an EMBL/GenBank/DDBJ whole genome shotgun (WGS) entry which is preliminary data.</text>
</comment>
<feature type="compositionally biased region" description="Low complexity" evidence="1">
    <location>
        <begin position="62"/>
        <end position="82"/>
    </location>
</feature>
<feature type="compositionally biased region" description="Polar residues" evidence="1">
    <location>
        <begin position="122"/>
        <end position="145"/>
    </location>
</feature>
<accession>A0A2B7XI57</accession>
<dbReference type="Proteomes" id="UP000224634">
    <property type="component" value="Unassembled WGS sequence"/>
</dbReference>
<dbReference type="OrthoDB" id="1896086at2759"/>
<dbReference type="PROSITE" id="PS51257">
    <property type="entry name" value="PROKAR_LIPOPROTEIN"/>
    <property type="match status" value="1"/>
</dbReference>
<organism evidence="3 4">
    <name type="scientific">Polytolypa hystricis (strain UAMH7299)</name>
    <dbReference type="NCBI Taxonomy" id="1447883"/>
    <lineage>
        <taxon>Eukaryota</taxon>
        <taxon>Fungi</taxon>
        <taxon>Dikarya</taxon>
        <taxon>Ascomycota</taxon>
        <taxon>Pezizomycotina</taxon>
        <taxon>Eurotiomycetes</taxon>
        <taxon>Eurotiomycetidae</taxon>
        <taxon>Onygenales</taxon>
        <taxon>Onygenales incertae sedis</taxon>
        <taxon>Polytolypa</taxon>
    </lineage>
</organism>
<dbReference type="Pfam" id="PF18647">
    <property type="entry name" value="Fungal_lectin_2"/>
    <property type="match status" value="1"/>
</dbReference>
<name>A0A2B7XI57_POLH7</name>
<keyword evidence="4" id="KW-1185">Reference proteome</keyword>
<feature type="region of interest" description="Disordered" evidence="1">
    <location>
        <begin position="58"/>
        <end position="170"/>
    </location>
</feature>